<dbReference type="EMBL" id="JARJCN010000012">
    <property type="protein sequence ID" value="KAJ7095866.1"/>
    <property type="molecule type" value="Genomic_DNA"/>
</dbReference>
<evidence type="ECO:0000313" key="3">
    <source>
        <dbReference type="Proteomes" id="UP001222325"/>
    </source>
</evidence>
<dbReference type="Proteomes" id="UP001222325">
    <property type="component" value="Unassembled WGS sequence"/>
</dbReference>
<sequence>MSRRPRLTQDSHKAIVQHAIATAGHIREYTIRMRKLDLDCEEAERDRILAVGELFTNVVLQDKHRKELKEVEKGVLLLQLELERFRLECPPVAASVVPMLDKVDGPDLSSDTLVSGMESLEGLDFADYFKDLDENDLASNKFTSISPAHSPRTTSSPPVLRQELHGHLPEGFILPSVLPPVTHLPQIVLPPPALLARLTPVSQHQPSLLSPAITDNRSLTAVAQVHAEKPLAKRAYQLPKPKTLFSTAQNSAYIHSPYNGSSKPSASLATDSPARRELHVNSPNESRSYQTGPAPAHLTPARTALASFSLPCSVEQDLPMSRPPPASRATIHPFLAHPAMSLHSPNLPLGRQQMLPLPVPLARSSPATERQLSSKLGGLPPPPPLLPRSASSSIPQKRRYDSLQ</sequence>
<comment type="caution">
    <text evidence="2">The sequence shown here is derived from an EMBL/GenBank/DDBJ whole genome shotgun (WGS) entry which is preliminary data.</text>
</comment>
<name>A0AAD6UAB5_9AGAR</name>
<feature type="compositionally biased region" description="Polar residues" evidence="1">
    <location>
        <begin position="256"/>
        <end position="270"/>
    </location>
</feature>
<feature type="region of interest" description="Disordered" evidence="1">
    <location>
        <begin position="141"/>
        <end position="160"/>
    </location>
</feature>
<proteinExistence type="predicted"/>
<feature type="compositionally biased region" description="Polar residues" evidence="1">
    <location>
        <begin position="141"/>
        <end position="157"/>
    </location>
</feature>
<gene>
    <name evidence="2" type="ORF">B0H15DRAFT_798320</name>
</gene>
<feature type="region of interest" description="Disordered" evidence="1">
    <location>
        <begin position="256"/>
        <end position="275"/>
    </location>
</feature>
<accession>A0AAD6UAB5</accession>
<feature type="region of interest" description="Disordered" evidence="1">
    <location>
        <begin position="362"/>
        <end position="404"/>
    </location>
</feature>
<evidence type="ECO:0000313" key="2">
    <source>
        <dbReference type="EMBL" id="KAJ7095866.1"/>
    </source>
</evidence>
<organism evidence="2 3">
    <name type="scientific">Mycena belliarum</name>
    <dbReference type="NCBI Taxonomy" id="1033014"/>
    <lineage>
        <taxon>Eukaryota</taxon>
        <taxon>Fungi</taxon>
        <taxon>Dikarya</taxon>
        <taxon>Basidiomycota</taxon>
        <taxon>Agaricomycotina</taxon>
        <taxon>Agaricomycetes</taxon>
        <taxon>Agaricomycetidae</taxon>
        <taxon>Agaricales</taxon>
        <taxon>Marasmiineae</taxon>
        <taxon>Mycenaceae</taxon>
        <taxon>Mycena</taxon>
    </lineage>
</organism>
<reference evidence="2" key="1">
    <citation type="submission" date="2023-03" db="EMBL/GenBank/DDBJ databases">
        <title>Massive genome expansion in bonnet fungi (Mycena s.s.) driven by repeated elements and novel gene families across ecological guilds.</title>
        <authorList>
            <consortium name="Lawrence Berkeley National Laboratory"/>
            <person name="Harder C.B."/>
            <person name="Miyauchi S."/>
            <person name="Viragh M."/>
            <person name="Kuo A."/>
            <person name="Thoen E."/>
            <person name="Andreopoulos B."/>
            <person name="Lu D."/>
            <person name="Skrede I."/>
            <person name="Drula E."/>
            <person name="Henrissat B."/>
            <person name="Morin E."/>
            <person name="Kohler A."/>
            <person name="Barry K."/>
            <person name="LaButti K."/>
            <person name="Morin E."/>
            <person name="Salamov A."/>
            <person name="Lipzen A."/>
            <person name="Mereny Z."/>
            <person name="Hegedus B."/>
            <person name="Baldrian P."/>
            <person name="Stursova M."/>
            <person name="Weitz H."/>
            <person name="Taylor A."/>
            <person name="Grigoriev I.V."/>
            <person name="Nagy L.G."/>
            <person name="Martin F."/>
            <person name="Kauserud H."/>
        </authorList>
    </citation>
    <scope>NUCLEOTIDE SEQUENCE</scope>
    <source>
        <strain evidence="2">CBHHK173m</strain>
    </source>
</reference>
<dbReference type="AlphaFoldDB" id="A0AAD6UAB5"/>
<protein>
    <submittedName>
        <fullName evidence="2">Uncharacterized protein</fullName>
    </submittedName>
</protein>
<keyword evidence="3" id="KW-1185">Reference proteome</keyword>
<evidence type="ECO:0000256" key="1">
    <source>
        <dbReference type="SAM" id="MobiDB-lite"/>
    </source>
</evidence>